<evidence type="ECO:0000313" key="13">
    <source>
        <dbReference type="Proteomes" id="UP000192223"/>
    </source>
</evidence>
<accession>A0A1W4XVZ3</accession>
<dbReference type="GeneID" id="108745079"/>
<proteinExistence type="predicted"/>
<feature type="domain" description="C2H2-type" evidence="11">
    <location>
        <begin position="288"/>
        <end position="315"/>
    </location>
</feature>
<dbReference type="GO" id="GO:0008270">
    <property type="term" value="F:zinc ion binding"/>
    <property type="evidence" value="ECO:0007669"/>
    <property type="project" value="UniProtKB-UniRule"/>
</dbReference>
<evidence type="ECO:0000256" key="3">
    <source>
        <dbReference type="ARBA" id="ARBA00022737"/>
    </source>
</evidence>
<dbReference type="SMART" id="SM00868">
    <property type="entry name" value="zf-AD"/>
    <property type="match status" value="2"/>
</dbReference>
<sequence>MLCTTKTCYTCLKSNSKEFVEVSKMDHDKITYLDKLMVCVSSKLIETQNIKMELCFSCIRKLRVSYKFKQMVLGSQETLQKFYNGAQHNNESITNNENFSPHFLLANLEKNNACEDLLNIKQKDRYTDEDDGDSDYFLADLKYVDNDSNSKCFDEKEFSAHEEDYEVKDFNLIEQRKDSKDVNTNNCIVPGLQCELEDGCKESTCDKCQKTFSCDKEQFGLFCNDCNKDVEQTSKEKNSKKKRGRPKKYNVKPKPAVNYFCELCGSVFDKRWKLQKHRTRVHVDDKKYVCTFCNKGFKQSYHLREHLTSHTGEKNYMCNYCEKSFQRVSSLRRHIRSHEAAPGQKTKRTPFLCSICGKSFPFSNGVQRHMRIHLGIKNHECTICNRRFTQSTHLHVHMRTHTGEKPYICDTCGEAFSLNAGLQKHINVHKKNALRSNKTDTLNVYLIKNERDL</sequence>
<keyword evidence="7" id="KW-0804">Transcription</keyword>
<dbReference type="InParanoid" id="A0A1W4XVZ3"/>
<feature type="binding site" evidence="10">
    <location>
        <position position="8"/>
    </location>
    <ligand>
        <name>Zn(2+)</name>
        <dbReference type="ChEBI" id="CHEBI:29105"/>
    </ligand>
</feature>
<dbReference type="Pfam" id="PF00096">
    <property type="entry name" value="zf-C2H2"/>
    <property type="match status" value="5"/>
</dbReference>
<feature type="domain" description="ZAD" evidence="12">
    <location>
        <begin position="6"/>
        <end position="82"/>
    </location>
</feature>
<feature type="binding site" evidence="10">
    <location>
        <position position="58"/>
    </location>
    <ligand>
        <name>Zn(2+)</name>
        <dbReference type="ChEBI" id="CHEBI:29105"/>
    </ligand>
</feature>
<dbReference type="SUPFAM" id="SSF57716">
    <property type="entry name" value="Glucocorticoid receptor-like (DNA-binding domain)"/>
    <property type="match status" value="1"/>
</dbReference>
<protein>
    <submittedName>
        <fullName evidence="14">Zinc finger protein 569-like isoform X1</fullName>
    </submittedName>
</protein>
<dbReference type="AlphaFoldDB" id="A0A1W4XVZ3"/>
<dbReference type="FunFam" id="3.30.160.60:FF:001498">
    <property type="entry name" value="Zinc finger protein 404"/>
    <property type="match status" value="1"/>
</dbReference>
<dbReference type="GO" id="GO:0003677">
    <property type="term" value="F:DNA binding"/>
    <property type="evidence" value="ECO:0007669"/>
    <property type="project" value="UniProtKB-KW"/>
</dbReference>
<name>A0A1W4XVZ3_AGRPL</name>
<evidence type="ECO:0000256" key="9">
    <source>
        <dbReference type="PROSITE-ProRule" id="PRU00042"/>
    </source>
</evidence>
<feature type="domain" description="C2H2-type" evidence="11">
    <location>
        <begin position="351"/>
        <end position="378"/>
    </location>
</feature>
<feature type="domain" description="C2H2-type" evidence="11">
    <location>
        <begin position="407"/>
        <end position="429"/>
    </location>
</feature>
<comment type="subcellular location">
    <subcellularLocation>
        <location evidence="1">Nucleus</location>
    </subcellularLocation>
</comment>
<evidence type="ECO:0000256" key="7">
    <source>
        <dbReference type="ARBA" id="ARBA00023163"/>
    </source>
</evidence>
<dbReference type="STRING" id="224129.A0A1W4XVZ3"/>
<evidence type="ECO:0000256" key="10">
    <source>
        <dbReference type="PROSITE-ProRule" id="PRU01263"/>
    </source>
</evidence>
<dbReference type="InterPro" id="IPR013087">
    <property type="entry name" value="Znf_C2H2_type"/>
</dbReference>
<dbReference type="PROSITE" id="PS50157">
    <property type="entry name" value="ZINC_FINGER_C2H2_2"/>
    <property type="match status" value="6"/>
</dbReference>
<dbReference type="PROSITE" id="PS00028">
    <property type="entry name" value="ZINC_FINGER_C2H2_1"/>
    <property type="match status" value="6"/>
</dbReference>
<dbReference type="InterPro" id="IPR036236">
    <property type="entry name" value="Znf_C2H2_sf"/>
</dbReference>
<reference evidence="14" key="1">
    <citation type="submission" date="2025-08" db="UniProtKB">
        <authorList>
            <consortium name="RefSeq"/>
        </authorList>
    </citation>
    <scope>IDENTIFICATION</scope>
    <source>
        <tissue evidence="14">Entire body</tissue>
    </source>
</reference>
<keyword evidence="4 9" id="KW-0863">Zinc-finger</keyword>
<dbReference type="RefSeq" id="XP_018336648.1">
    <property type="nucleotide sequence ID" value="XM_018481146.2"/>
</dbReference>
<keyword evidence="5 10" id="KW-0862">Zinc</keyword>
<feature type="binding site" evidence="10">
    <location>
        <position position="11"/>
    </location>
    <ligand>
        <name>Zn(2+)</name>
        <dbReference type="ChEBI" id="CHEBI:29105"/>
    </ligand>
</feature>
<feature type="domain" description="C2H2-type" evidence="11">
    <location>
        <begin position="379"/>
        <end position="406"/>
    </location>
</feature>
<feature type="domain" description="C2H2-type" evidence="11">
    <location>
        <begin position="316"/>
        <end position="343"/>
    </location>
</feature>
<dbReference type="KEGG" id="apln:108745079"/>
<dbReference type="InterPro" id="IPR012934">
    <property type="entry name" value="Znf_AD"/>
</dbReference>
<evidence type="ECO:0000256" key="8">
    <source>
        <dbReference type="ARBA" id="ARBA00023242"/>
    </source>
</evidence>
<feature type="binding site" evidence="10">
    <location>
        <position position="55"/>
    </location>
    <ligand>
        <name>Zn(2+)</name>
        <dbReference type="ChEBI" id="CHEBI:29105"/>
    </ligand>
</feature>
<evidence type="ECO:0000313" key="14">
    <source>
        <dbReference type="RefSeq" id="XP_018336648.1"/>
    </source>
</evidence>
<keyword evidence="13" id="KW-1185">Reference proteome</keyword>
<evidence type="ECO:0000256" key="6">
    <source>
        <dbReference type="ARBA" id="ARBA00023015"/>
    </source>
</evidence>
<dbReference type="PANTHER" id="PTHR24394">
    <property type="entry name" value="ZINC FINGER PROTEIN"/>
    <property type="match status" value="1"/>
</dbReference>
<dbReference type="GO" id="GO:0005634">
    <property type="term" value="C:nucleus"/>
    <property type="evidence" value="ECO:0007669"/>
    <property type="project" value="UniProtKB-SubCell"/>
</dbReference>
<keyword evidence="8" id="KW-0539">Nucleus</keyword>
<dbReference type="FunFam" id="3.30.160.60:FF:000145">
    <property type="entry name" value="Zinc finger protein 574"/>
    <property type="match status" value="2"/>
</dbReference>
<dbReference type="FunFam" id="3.30.160.60:FF:000358">
    <property type="entry name" value="zinc finger protein 24"/>
    <property type="match status" value="1"/>
</dbReference>
<keyword evidence="6" id="KW-0805">Transcription regulation</keyword>
<dbReference type="FunFam" id="3.30.160.60:FF:000176">
    <property type="entry name" value="zinc finger protein 70"/>
    <property type="match status" value="1"/>
</dbReference>
<dbReference type="Gene3D" id="3.30.160.60">
    <property type="entry name" value="Classic Zinc Finger"/>
    <property type="match status" value="5"/>
</dbReference>
<dbReference type="Proteomes" id="UP000192223">
    <property type="component" value="Unplaced"/>
</dbReference>
<keyword evidence="2 10" id="KW-0479">Metal-binding</keyword>
<dbReference type="PANTHER" id="PTHR24394:SF48">
    <property type="entry name" value="ZINC FINGER PROTEIN 771"/>
    <property type="match status" value="1"/>
</dbReference>
<evidence type="ECO:0000256" key="5">
    <source>
        <dbReference type="ARBA" id="ARBA00022833"/>
    </source>
</evidence>
<dbReference type="PROSITE" id="PS51915">
    <property type="entry name" value="ZAD"/>
    <property type="match status" value="1"/>
</dbReference>
<gene>
    <name evidence="14" type="primary">LOC108745079</name>
</gene>
<evidence type="ECO:0000259" key="11">
    <source>
        <dbReference type="PROSITE" id="PS50157"/>
    </source>
</evidence>
<dbReference type="SUPFAM" id="SSF57667">
    <property type="entry name" value="beta-beta-alpha zinc fingers"/>
    <property type="match status" value="3"/>
</dbReference>
<evidence type="ECO:0000259" key="12">
    <source>
        <dbReference type="PROSITE" id="PS51915"/>
    </source>
</evidence>
<feature type="domain" description="C2H2-type" evidence="11">
    <location>
        <begin position="259"/>
        <end position="287"/>
    </location>
</feature>
<organism evidence="13 14">
    <name type="scientific">Agrilus planipennis</name>
    <name type="common">Emerald ash borer</name>
    <name type="synonym">Agrilus marcopoli</name>
    <dbReference type="NCBI Taxonomy" id="224129"/>
    <lineage>
        <taxon>Eukaryota</taxon>
        <taxon>Metazoa</taxon>
        <taxon>Ecdysozoa</taxon>
        <taxon>Arthropoda</taxon>
        <taxon>Hexapoda</taxon>
        <taxon>Insecta</taxon>
        <taxon>Pterygota</taxon>
        <taxon>Neoptera</taxon>
        <taxon>Endopterygota</taxon>
        <taxon>Coleoptera</taxon>
        <taxon>Polyphaga</taxon>
        <taxon>Elateriformia</taxon>
        <taxon>Buprestoidea</taxon>
        <taxon>Buprestidae</taxon>
        <taxon>Agrilinae</taxon>
        <taxon>Agrilus</taxon>
    </lineage>
</organism>
<dbReference type="OrthoDB" id="6077919at2759"/>
<evidence type="ECO:0000256" key="1">
    <source>
        <dbReference type="ARBA" id="ARBA00004123"/>
    </source>
</evidence>
<dbReference type="GO" id="GO:0000981">
    <property type="term" value="F:DNA-binding transcription factor activity, RNA polymerase II-specific"/>
    <property type="evidence" value="ECO:0007669"/>
    <property type="project" value="TreeGrafter"/>
</dbReference>
<evidence type="ECO:0000256" key="4">
    <source>
        <dbReference type="ARBA" id="ARBA00022771"/>
    </source>
</evidence>
<dbReference type="SMART" id="SM00355">
    <property type="entry name" value="ZnF_C2H2"/>
    <property type="match status" value="6"/>
</dbReference>
<evidence type="ECO:0000256" key="2">
    <source>
        <dbReference type="ARBA" id="ARBA00022723"/>
    </source>
</evidence>
<keyword evidence="3" id="KW-0677">Repeat</keyword>